<dbReference type="GO" id="GO:0005198">
    <property type="term" value="F:structural molecule activity"/>
    <property type="evidence" value="ECO:0007669"/>
    <property type="project" value="UniProtKB-UniRule"/>
</dbReference>
<reference evidence="7 8" key="1">
    <citation type="submission" date="2016-11" db="EMBL/GenBank/DDBJ databases">
        <title>Networking in microbes: conjugative elements and plasmids in the genus Alteromonas.</title>
        <authorList>
            <person name="Lopez-Perez M."/>
            <person name="Ramon-Marco N."/>
            <person name="Rodriguez-Valera F."/>
        </authorList>
    </citation>
    <scope>NUCLEOTIDE SEQUENCE [LARGE SCALE GENOMIC DNA]</scope>
    <source>
        <strain evidence="7 8">CP48</strain>
    </source>
</reference>
<feature type="domain" description="Flagellin N-terminal" evidence="5">
    <location>
        <begin position="19"/>
        <end position="133"/>
    </location>
</feature>
<protein>
    <recommendedName>
        <fullName evidence="4">Flagellin</fullName>
    </recommendedName>
</protein>
<dbReference type="Gene3D" id="6.10.10.10">
    <property type="entry name" value="Flagellar export chaperone, C-terminal domain"/>
    <property type="match status" value="1"/>
</dbReference>
<proteinExistence type="inferred from homology"/>
<keyword evidence="2 4" id="KW-0964">Secreted</keyword>
<keyword evidence="3 4" id="KW-0975">Bacterial flagellum</keyword>
<evidence type="ECO:0000256" key="1">
    <source>
        <dbReference type="ARBA" id="ARBA00005709"/>
    </source>
</evidence>
<dbReference type="AlphaFoldDB" id="A0AAC9NTA7"/>
<dbReference type="RefSeq" id="WP_071960047.1">
    <property type="nucleotide sequence ID" value="NZ_CP018024.1"/>
</dbReference>
<dbReference type="Proteomes" id="UP000182101">
    <property type="component" value="Chromosome"/>
</dbReference>
<evidence type="ECO:0000256" key="3">
    <source>
        <dbReference type="ARBA" id="ARBA00023143"/>
    </source>
</evidence>
<keyword evidence="7" id="KW-0969">Cilium</keyword>
<sequence>MLTVSSFTQSLSSTPLFSKTLSTAYERLSSGFRINQAADDSAGLQISNRLTSESLAKNQLRRNLNDGISYAQIAEGGLQESADILQRMRQLAMQSQNGVNSDTDRRALDKEFQQLKNALNGIAYNTEAFNRLPLLGDNDLLSDNVLSIGDTFVRGTSKQLDSGLRSVAYIPAGSTNISINIDSFSLDDDLQVFTTSGKHLVGTPLSDDVWDTNNVNSASDIKSLLFLTQEGYTPTASYDGSSLITNGTGTINGTTFTFSGDQHPGVTTETLTIDNTNEPLIISVVGNGVFDATVDWDTLGAPGSGGNSFEAGPVDITATNALSEGTDYINLAKTPVGLSDLDMVESDVLTFENAEAALQQIDDALAYVSESRAFYGAKMNQMESALKLNDRMHEGLMDARSQILDTDFASETAKSTQAQIVQQASVSVRAQAKSSDEQVLGLLNNTVNQSE</sequence>
<name>A0AAC9NTA7_9ALTE</name>
<evidence type="ECO:0000259" key="6">
    <source>
        <dbReference type="Pfam" id="PF00700"/>
    </source>
</evidence>
<comment type="similarity">
    <text evidence="1 4">Belongs to the bacterial flagellin family.</text>
</comment>
<keyword evidence="7" id="KW-0282">Flagellum</keyword>
<comment type="subcellular location">
    <subcellularLocation>
        <location evidence="4">Secreted</location>
    </subcellularLocation>
    <subcellularLocation>
        <location evidence="4">Bacterial flagellum</location>
    </subcellularLocation>
</comment>
<evidence type="ECO:0000259" key="5">
    <source>
        <dbReference type="Pfam" id="PF00669"/>
    </source>
</evidence>
<evidence type="ECO:0000313" key="7">
    <source>
        <dbReference type="EMBL" id="APD91172.1"/>
    </source>
</evidence>
<dbReference type="InterPro" id="IPR001029">
    <property type="entry name" value="Flagellin_N"/>
</dbReference>
<dbReference type="PRINTS" id="PR00207">
    <property type="entry name" value="FLAGELLIN"/>
</dbReference>
<dbReference type="PANTHER" id="PTHR42792:SF2">
    <property type="entry name" value="FLAGELLIN"/>
    <property type="match status" value="1"/>
</dbReference>
<dbReference type="SUPFAM" id="SSF64518">
    <property type="entry name" value="Phase 1 flagellin"/>
    <property type="match status" value="1"/>
</dbReference>
<keyword evidence="7" id="KW-0966">Cell projection</keyword>
<dbReference type="PANTHER" id="PTHR42792">
    <property type="entry name" value="FLAGELLIN"/>
    <property type="match status" value="1"/>
</dbReference>
<organism evidence="7 8">
    <name type="scientific">Alteromonas mediterranea</name>
    <dbReference type="NCBI Taxonomy" id="314275"/>
    <lineage>
        <taxon>Bacteria</taxon>
        <taxon>Pseudomonadati</taxon>
        <taxon>Pseudomonadota</taxon>
        <taxon>Gammaproteobacteria</taxon>
        <taxon>Alteromonadales</taxon>
        <taxon>Alteromonadaceae</taxon>
        <taxon>Alteromonas/Salinimonas group</taxon>
        <taxon>Alteromonas</taxon>
    </lineage>
</organism>
<accession>A0AAC9NTA7</accession>
<dbReference type="EMBL" id="CP018024">
    <property type="protein sequence ID" value="APD91172.1"/>
    <property type="molecule type" value="Genomic_DNA"/>
</dbReference>
<dbReference type="InterPro" id="IPR046358">
    <property type="entry name" value="Flagellin_C"/>
</dbReference>
<comment type="function">
    <text evidence="4">Flagellin is the subunit protein which polymerizes to form the filaments of bacterial flagella.</text>
</comment>
<dbReference type="GO" id="GO:0009288">
    <property type="term" value="C:bacterial-type flagellum"/>
    <property type="evidence" value="ECO:0007669"/>
    <property type="project" value="UniProtKB-SubCell"/>
</dbReference>
<dbReference type="Gene3D" id="3.30.70.2120">
    <property type="match status" value="1"/>
</dbReference>
<dbReference type="Gene3D" id="1.20.1330.10">
    <property type="entry name" value="f41 fragment of flagellin, N-terminal domain"/>
    <property type="match status" value="2"/>
</dbReference>
<feature type="domain" description="Flagellin C-terminal" evidence="6">
    <location>
        <begin position="358"/>
        <end position="443"/>
    </location>
</feature>
<dbReference type="Pfam" id="PF00700">
    <property type="entry name" value="Flagellin_C"/>
    <property type="match status" value="1"/>
</dbReference>
<evidence type="ECO:0000313" key="8">
    <source>
        <dbReference type="Proteomes" id="UP000182101"/>
    </source>
</evidence>
<dbReference type="InterPro" id="IPR001492">
    <property type="entry name" value="Flagellin"/>
</dbReference>
<evidence type="ECO:0000256" key="2">
    <source>
        <dbReference type="ARBA" id="ARBA00022525"/>
    </source>
</evidence>
<evidence type="ECO:0000256" key="4">
    <source>
        <dbReference type="RuleBase" id="RU362073"/>
    </source>
</evidence>
<dbReference type="Pfam" id="PF00669">
    <property type="entry name" value="Flagellin_N"/>
    <property type="match status" value="1"/>
</dbReference>
<dbReference type="GO" id="GO:0005576">
    <property type="term" value="C:extracellular region"/>
    <property type="evidence" value="ECO:0007669"/>
    <property type="project" value="UniProtKB-SubCell"/>
</dbReference>
<dbReference type="InterPro" id="IPR042187">
    <property type="entry name" value="Flagellin_C_sub2"/>
</dbReference>
<gene>
    <name evidence="7" type="ORF">BM524_15980</name>
</gene>